<dbReference type="GO" id="GO:0042803">
    <property type="term" value="F:protein homodimerization activity"/>
    <property type="evidence" value="ECO:0007669"/>
    <property type="project" value="InterPro"/>
</dbReference>
<dbReference type="InterPro" id="IPR013805">
    <property type="entry name" value="GrpE_CC"/>
</dbReference>
<dbReference type="GO" id="GO:0006457">
    <property type="term" value="P:protein folding"/>
    <property type="evidence" value="ECO:0007669"/>
    <property type="project" value="InterPro"/>
</dbReference>
<dbReference type="SUPFAM" id="SSF58014">
    <property type="entry name" value="Coiled-coil domain of nucleotide exchange factor GrpE"/>
    <property type="match status" value="1"/>
</dbReference>
<reference evidence="6 7" key="1">
    <citation type="journal article" date="2015" name="Nature">
        <title>rRNA introns, odd ribosomes, and small enigmatic genomes across a large radiation of phyla.</title>
        <authorList>
            <person name="Brown C.T."/>
            <person name="Hug L.A."/>
            <person name="Thomas B.C."/>
            <person name="Sharon I."/>
            <person name="Castelle C.J."/>
            <person name="Singh A."/>
            <person name="Wilkins M.J."/>
            <person name="Williams K.H."/>
            <person name="Banfield J.F."/>
        </authorList>
    </citation>
    <scope>NUCLEOTIDE SEQUENCE [LARGE SCALE GENOMIC DNA]</scope>
</reference>
<dbReference type="GO" id="GO:0051082">
    <property type="term" value="F:unfolded protein binding"/>
    <property type="evidence" value="ECO:0007669"/>
    <property type="project" value="TreeGrafter"/>
</dbReference>
<dbReference type="SUPFAM" id="SSF51064">
    <property type="entry name" value="Head domain of nucleotide exchange factor GrpE"/>
    <property type="match status" value="1"/>
</dbReference>
<evidence type="ECO:0000256" key="2">
    <source>
        <dbReference type="ARBA" id="ARBA00023186"/>
    </source>
</evidence>
<name>A0A0G0M9K5_9BACT</name>
<feature type="compositionally biased region" description="Basic and acidic residues" evidence="5">
    <location>
        <begin position="7"/>
        <end position="22"/>
    </location>
</feature>
<dbReference type="PANTHER" id="PTHR21237:SF23">
    <property type="entry name" value="GRPE PROTEIN HOMOLOG, MITOCHONDRIAL"/>
    <property type="match status" value="1"/>
</dbReference>
<dbReference type="Pfam" id="PF01025">
    <property type="entry name" value="GrpE"/>
    <property type="match status" value="1"/>
</dbReference>
<comment type="similarity">
    <text evidence="1 3 4">Belongs to the GrpE family.</text>
</comment>
<evidence type="ECO:0000313" key="7">
    <source>
        <dbReference type="Proteomes" id="UP000034022"/>
    </source>
</evidence>
<protein>
    <recommendedName>
        <fullName evidence="3">Protein GrpE</fullName>
    </recommendedName>
    <alternativeName>
        <fullName evidence="3">HSP-70 cofactor</fullName>
    </alternativeName>
</protein>
<sequence length="164" mass="18781">MSKKTKKIEEEKVEKVETEEKHEENCCEELNNKYMRALADYQNLAKQTASEKMEYIKYANERMLHEIIPVYDNLKISLSHIDETAQTSGWGEGIKFIVKQFKEVLDNFGVTEIKTVGEKFDPNTMEAISGQGEIVVKDLKPGYCLNGRVVMAARVEVGEQDNNQ</sequence>
<comment type="function">
    <text evidence="3">Participates actively in the response to hyperosmotic and heat shock by preventing the aggregation of stress-denatured proteins, in association with DnaK and GrpE. It is the nucleotide exchange factor for DnaK and may function as a thermosensor. Unfolded proteins bind initially to DnaJ; upon interaction with the DnaJ-bound protein, DnaK hydrolyzes its bound ATP, resulting in the formation of a stable complex. GrpE releases ADP from DnaK; ATP binding to DnaK triggers the release of the substrate protein, thus completing the reaction cycle. Several rounds of ATP-dependent interactions between DnaJ, DnaK and GrpE are required for fully efficient folding.</text>
</comment>
<evidence type="ECO:0000256" key="5">
    <source>
        <dbReference type="SAM" id="MobiDB-lite"/>
    </source>
</evidence>
<dbReference type="AlphaFoldDB" id="A0A0G0M9K5"/>
<keyword evidence="3" id="KW-0963">Cytoplasm</keyword>
<dbReference type="Gene3D" id="2.30.22.10">
    <property type="entry name" value="Head domain of nucleotide exchange factor GrpE"/>
    <property type="match status" value="1"/>
</dbReference>
<organism evidence="6 7">
    <name type="scientific">Candidatus Falkowbacteria bacterium GW2011_GWE1_38_31</name>
    <dbReference type="NCBI Taxonomy" id="1618638"/>
    <lineage>
        <taxon>Bacteria</taxon>
        <taxon>Candidatus Falkowiibacteriota</taxon>
    </lineage>
</organism>
<feature type="region of interest" description="Disordered" evidence="5">
    <location>
        <begin position="1"/>
        <end position="22"/>
    </location>
</feature>
<evidence type="ECO:0000256" key="4">
    <source>
        <dbReference type="RuleBase" id="RU004478"/>
    </source>
</evidence>
<keyword evidence="3" id="KW-0346">Stress response</keyword>
<comment type="subunit">
    <text evidence="3">Homodimer.</text>
</comment>
<dbReference type="HAMAP" id="MF_01151">
    <property type="entry name" value="GrpE"/>
    <property type="match status" value="1"/>
</dbReference>
<dbReference type="InterPro" id="IPR009012">
    <property type="entry name" value="GrpE_head"/>
</dbReference>
<comment type="caution">
    <text evidence="6">The sequence shown here is derived from an EMBL/GenBank/DDBJ whole genome shotgun (WGS) entry which is preliminary data.</text>
</comment>
<dbReference type="InterPro" id="IPR000740">
    <property type="entry name" value="GrpE"/>
</dbReference>
<dbReference type="PANTHER" id="PTHR21237">
    <property type="entry name" value="GRPE PROTEIN"/>
    <property type="match status" value="1"/>
</dbReference>
<keyword evidence="2 3" id="KW-0143">Chaperone</keyword>
<dbReference type="CDD" id="cd00446">
    <property type="entry name" value="GrpE"/>
    <property type="match status" value="1"/>
</dbReference>
<gene>
    <name evidence="3" type="primary">grpE</name>
    <name evidence="6" type="ORF">US91_C0005G0059</name>
</gene>
<evidence type="ECO:0000256" key="3">
    <source>
        <dbReference type="HAMAP-Rule" id="MF_01151"/>
    </source>
</evidence>
<comment type="subcellular location">
    <subcellularLocation>
        <location evidence="3">Cytoplasm</location>
    </subcellularLocation>
</comment>
<dbReference type="Gene3D" id="3.90.20.20">
    <property type="match status" value="1"/>
</dbReference>
<dbReference type="EMBL" id="LBUU01000005">
    <property type="protein sequence ID" value="KKQ70354.1"/>
    <property type="molecule type" value="Genomic_DNA"/>
</dbReference>
<dbReference type="Proteomes" id="UP000034022">
    <property type="component" value="Unassembled WGS sequence"/>
</dbReference>
<dbReference type="PRINTS" id="PR00773">
    <property type="entry name" value="GRPEPROTEIN"/>
</dbReference>
<proteinExistence type="inferred from homology"/>
<evidence type="ECO:0000313" key="6">
    <source>
        <dbReference type="EMBL" id="KKQ70354.1"/>
    </source>
</evidence>
<dbReference type="GO" id="GO:0000774">
    <property type="term" value="F:adenyl-nucleotide exchange factor activity"/>
    <property type="evidence" value="ECO:0007669"/>
    <property type="project" value="InterPro"/>
</dbReference>
<evidence type="ECO:0000256" key="1">
    <source>
        <dbReference type="ARBA" id="ARBA00009054"/>
    </source>
</evidence>
<accession>A0A0G0M9K5</accession>
<dbReference type="GO" id="GO:0051087">
    <property type="term" value="F:protein-folding chaperone binding"/>
    <property type="evidence" value="ECO:0007669"/>
    <property type="project" value="InterPro"/>
</dbReference>
<dbReference type="GO" id="GO:0005737">
    <property type="term" value="C:cytoplasm"/>
    <property type="evidence" value="ECO:0007669"/>
    <property type="project" value="UniProtKB-SubCell"/>
</dbReference>